<dbReference type="InterPro" id="IPR000177">
    <property type="entry name" value="Apple"/>
</dbReference>
<feature type="region of interest" description="Disordered" evidence="3">
    <location>
        <begin position="106"/>
        <end position="125"/>
    </location>
</feature>
<evidence type="ECO:0000313" key="5">
    <source>
        <dbReference type="EMBL" id="CAD8382211.1"/>
    </source>
</evidence>
<proteinExistence type="predicted"/>
<dbReference type="GO" id="GO:0006508">
    <property type="term" value="P:proteolysis"/>
    <property type="evidence" value="ECO:0007669"/>
    <property type="project" value="InterPro"/>
</dbReference>
<dbReference type="PROSITE" id="PS50020">
    <property type="entry name" value="WW_DOMAIN_2"/>
    <property type="match status" value="1"/>
</dbReference>
<sequence length="584" mass="63169">MDPQVYCGCGQDELPCAEEVPEHRDGGDADALLPGSHRPSAWPGRSPRYLVAGAALLLLASAGAALAATPRGHLLRGAKLSGTAMAFEASAADDRKELELPLPSTKQGTLIKDGTSMGSQSSWPLKDSSWETLKDPVTGEKYFYDKVSGRTAWRLPRAPQPGPVANTAAARLPRVEPLASVVAHAAAARGWHVQKEPDDIPEHGRSKGQVDAKFVKALDEEITEQASGKGGSGRAPAEDEPAKVANATTTIMGISYGFLEEGVEYPGNDLETPAQALDSEECAQRCTAKASCFAWTWVKSARSCFLKGDHPRPALTRIRSEGRTSGMPTQVGRSLPRIERTIGQSVFCFSLVLPWGYERSLLSLQYETGASIFACDEYAVYSNITMEVAPGIQTLAFDSDLVAHKGGEFGTVLNTPIFMALWTKVVADGRFLVHDWTVKVDPDAVLFPDRLLQHLSKIPKNVLLDHSGGAWGHRGLFIKNCQVGLTMRGALEVISRSGVETYMKHTHECQAKNNPDGSGEDGFMHDCWSMIGVGKVFLPDLLRDQYCAGGSQAPSCNDGWAAAFHPMKHTWNWNNCFHIAAASR</sequence>
<dbReference type="AlphaFoldDB" id="A0A7S0B3I9"/>
<dbReference type="GO" id="GO:0005576">
    <property type="term" value="C:extracellular region"/>
    <property type="evidence" value="ECO:0007669"/>
    <property type="project" value="InterPro"/>
</dbReference>
<dbReference type="Pfam" id="PF14295">
    <property type="entry name" value="PAN_4"/>
    <property type="match status" value="1"/>
</dbReference>
<gene>
    <name evidence="5" type="ORF">PBAH0796_LOCUS25899</name>
</gene>
<dbReference type="SUPFAM" id="SSF51045">
    <property type="entry name" value="WW domain"/>
    <property type="match status" value="1"/>
</dbReference>
<dbReference type="InterPro" id="IPR001202">
    <property type="entry name" value="WW_dom"/>
</dbReference>
<dbReference type="InterPro" id="IPR036020">
    <property type="entry name" value="WW_dom_sf"/>
</dbReference>
<accession>A0A7S0B3I9</accession>
<dbReference type="SMART" id="SM00223">
    <property type="entry name" value="APPLE"/>
    <property type="match status" value="1"/>
</dbReference>
<name>A0A7S0B3I9_9DINO</name>
<dbReference type="Gene3D" id="3.50.4.10">
    <property type="entry name" value="Hepatocyte Growth Factor"/>
    <property type="match status" value="1"/>
</dbReference>
<dbReference type="SUPFAM" id="SSF57414">
    <property type="entry name" value="Hairpin loop containing domain-like"/>
    <property type="match status" value="1"/>
</dbReference>
<reference evidence="5" key="1">
    <citation type="submission" date="2021-01" db="EMBL/GenBank/DDBJ databases">
        <authorList>
            <person name="Corre E."/>
            <person name="Pelletier E."/>
            <person name="Niang G."/>
            <person name="Scheremetjew M."/>
            <person name="Finn R."/>
            <person name="Kale V."/>
            <person name="Holt S."/>
            <person name="Cochrane G."/>
            <person name="Meng A."/>
            <person name="Brown T."/>
            <person name="Cohen L."/>
        </authorList>
    </citation>
    <scope>NUCLEOTIDE SEQUENCE</scope>
    <source>
        <strain evidence="5">Pbaha01</strain>
    </source>
</reference>
<feature type="domain" description="WW" evidence="4">
    <location>
        <begin position="128"/>
        <end position="158"/>
    </location>
</feature>
<evidence type="ECO:0000256" key="1">
    <source>
        <dbReference type="ARBA" id="ARBA00022737"/>
    </source>
</evidence>
<keyword evidence="2" id="KW-1015">Disulfide bond</keyword>
<organism evidence="5">
    <name type="scientific">Pyrodinium bahamense</name>
    <dbReference type="NCBI Taxonomy" id="73915"/>
    <lineage>
        <taxon>Eukaryota</taxon>
        <taxon>Sar</taxon>
        <taxon>Alveolata</taxon>
        <taxon>Dinophyceae</taxon>
        <taxon>Gonyaulacales</taxon>
        <taxon>Pyrocystaceae</taxon>
        <taxon>Pyrodinium</taxon>
    </lineage>
</organism>
<evidence type="ECO:0000256" key="2">
    <source>
        <dbReference type="ARBA" id="ARBA00023157"/>
    </source>
</evidence>
<dbReference type="InterPro" id="IPR003609">
    <property type="entry name" value="Pan_app"/>
</dbReference>
<protein>
    <recommendedName>
        <fullName evidence="4">WW domain-containing protein</fullName>
    </recommendedName>
</protein>
<evidence type="ECO:0000256" key="3">
    <source>
        <dbReference type="SAM" id="MobiDB-lite"/>
    </source>
</evidence>
<evidence type="ECO:0000259" key="4">
    <source>
        <dbReference type="PROSITE" id="PS50020"/>
    </source>
</evidence>
<dbReference type="EMBL" id="HBEG01042449">
    <property type="protein sequence ID" value="CAD8382211.1"/>
    <property type="molecule type" value="Transcribed_RNA"/>
</dbReference>
<keyword evidence="1" id="KW-0677">Repeat</keyword>
<dbReference type="CDD" id="cd01100">
    <property type="entry name" value="APPLE_Factor_XI_like"/>
    <property type="match status" value="1"/>
</dbReference>